<evidence type="ECO:0000313" key="3">
    <source>
        <dbReference type="Proteomes" id="UP001168528"/>
    </source>
</evidence>
<feature type="domain" description="N-acetyltransferase" evidence="1">
    <location>
        <begin position="2"/>
        <end position="144"/>
    </location>
</feature>
<dbReference type="SUPFAM" id="SSF55729">
    <property type="entry name" value="Acyl-CoA N-acyltransferases (Nat)"/>
    <property type="match status" value="1"/>
</dbReference>
<comment type="caution">
    <text evidence="2">The sequence shown here is derived from an EMBL/GenBank/DDBJ whole genome shotgun (WGS) entry which is preliminary data.</text>
</comment>
<organism evidence="2 3">
    <name type="scientific">Rhodocytophaga aerolata</name>
    <dbReference type="NCBI Taxonomy" id="455078"/>
    <lineage>
        <taxon>Bacteria</taxon>
        <taxon>Pseudomonadati</taxon>
        <taxon>Bacteroidota</taxon>
        <taxon>Cytophagia</taxon>
        <taxon>Cytophagales</taxon>
        <taxon>Rhodocytophagaceae</taxon>
        <taxon>Rhodocytophaga</taxon>
    </lineage>
</organism>
<dbReference type="RefSeq" id="WP_302041210.1">
    <property type="nucleotide sequence ID" value="NZ_JAUKPO010000030.1"/>
</dbReference>
<reference evidence="2" key="1">
    <citation type="submission" date="2023-07" db="EMBL/GenBank/DDBJ databases">
        <title>The genome sequence of Rhodocytophaga aerolata KACC 12507.</title>
        <authorList>
            <person name="Zhang X."/>
        </authorList>
    </citation>
    <scope>NUCLEOTIDE SEQUENCE</scope>
    <source>
        <strain evidence="2">KACC 12507</strain>
    </source>
</reference>
<protein>
    <submittedName>
        <fullName evidence="2">GNAT family N-acetyltransferase</fullName>
    </submittedName>
</protein>
<dbReference type="CDD" id="cd04301">
    <property type="entry name" value="NAT_SF"/>
    <property type="match status" value="1"/>
</dbReference>
<dbReference type="Pfam" id="PF00583">
    <property type="entry name" value="Acetyltransf_1"/>
    <property type="match status" value="1"/>
</dbReference>
<accession>A0ABT8RE86</accession>
<gene>
    <name evidence="2" type="ORF">Q0590_29305</name>
</gene>
<evidence type="ECO:0000313" key="2">
    <source>
        <dbReference type="EMBL" id="MDO1450408.1"/>
    </source>
</evidence>
<sequence>MVVTSPQSKQDFDRYYQLRWEILRKPWGQPKGSEVTTEEDSCIHAMVLADSGEILGVARLQFNSPQTAQVRFVAVAQQAQGKGVGKLLMEYLEKVAKEKGATEVVLDARENAVPFYKKINYQVTEKTYLLFNEIQHYRMVKKLL</sequence>
<evidence type="ECO:0000259" key="1">
    <source>
        <dbReference type="PROSITE" id="PS51186"/>
    </source>
</evidence>
<dbReference type="EMBL" id="JAUKPO010000030">
    <property type="protein sequence ID" value="MDO1450408.1"/>
    <property type="molecule type" value="Genomic_DNA"/>
</dbReference>
<dbReference type="InterPro" id="IPR039143">
    <property type="entry name" value="GNPNAT1-like"/>
</dbReference>
<proteinExistence type="predicted"/>
<dbReference type="Proteomes" id="UP001168528">
    <property type="component" value="Unassembled WGS sequence"/>
</dbReference>
<dbReference type="InterPro" id="IPR000182">
    <property type="entry name" value="GNAT_dom"/>
</dbReference>
<dbReference type="PROSITE" id="PS51186">
    <property type="entry name" value="GNAT"/>
    <property type="match status" value="1"/>
</dbReference>
<dbReference type="InterPro" id="IPR016181">
    <property type="entry name" value="Acyl_CoA_acyltransferase"/>
</dbReference>
<dbReference type="Gene3D" id="3.40.630.30">
    <property type="match status" value="1"/>
</dbReference>
<name>A0ABT8RE86_9BACT</name>
<dbReference type="PANTHER" id="PTHR13355">
    <property type="entry name" value="GLUCOSAMINE 6-PHOSPHATE N-ACETYLTRANSFERASE"/>
    <property type="match status" value="1"/>
</dbReference>
<keyword evidence="3" id="KW-1185">Reference proteome</keyword>